<evidence type="ECO:0000313" key="3">
    <source>
        <dbReference type="Proteomes" id="UP000198729"/>
    </source>
</evidence>
<proteinExistence type="predicted"/>
<dbReference type="AlphaFoldDB" id="A0A1G5SFG1"/>
<dbReference type="STRING" id="51642.NSMM_470005"/>
<keyword evidence="1" id="KW-0812">Transmembrane</keyword>
<evidence type="ECO:0000256" key="1">
    <source>
        <dbReference type="SAM" id="Phobius"/>
    </source>
</evidence>
<accession>A0A1G5SFG1</accession>
<organism evidence="2 3">
    <name type="scientific">Nitrosomonas mobilis</name>
    <dbReference type="NCBI Taxonomy" id="51642"/>
    <lineage>
        <taxon>Bacteria</taxon>
        <taxon>Pseudomonadati</taxon>
        <taxon>Pseudomonadota</taxon>
        <taxon>Betaproteobacteria</taxon>
        <taxon>Nitrosomonadales</taxon>
        <taxon>Nitrosomonadaceae</taxon>
        <taxon>Nitrosomonas</taxon>
    </lineage>
</organism>
<protein>
    <submittedName>
        <fullName evidence="2">Uncharacterized protein</fullName>
    </submittedName>
</protein>
<keyword evidence="3" id="KW-1185">Reference proteome</keyword>
<evidence type="ECO:0000313" key="2">
    <source>
        <dbReference type="EMBL" id="SCZ85936.1"/>
    </source>
</evidence>
<dbReference type="RefSeq" id="WP_245654750.1">
    <property type="nucleotide sequence ID" value="NZ_FMWO01000055.1"/>
</dbReference>
<gene>
    <name evidence="2" type="ORF">NSMM_470005</name>
</gene>
<name>A0A1G5SFG1_9PROT</name>
<dbReference type="EMBL" id="FMWO01000055">
    <property type="protein sequence ID" value="SCZ85936.1"/>
    <property type="molecule type" value="Genomic_DNA"/>
</dbReference>
<keyword evidence="1" id="KW-0472">Membrane</keyword>
<dbReference type="Proteomes" id="UP000198729">
    <property type="component" value="Unassembled WGS sequence"/>
</dbReference>
<feature type="transmembrane region" description="Helical" evidence="1">
    <location>
        <begin position="187"/>
        <end position="212"/>
    </location>
</feature>
<feature type="transmembrane region" description="Helical" evidence="1">
    <location>
        <begin position="161"/>
        <end position="181"/>
    </location>
</feature>
<keyword evidence="1" id="KW-1133">Transmembrane helix</keyword>
<sequence length="227" mass="25507">MMGASTGNHSNVLTADNDALLLDECIAHAKAVIAEQSEHIADRKKYDFAPQFRDMTIQLYLVGAMWKFYAQYETKESALEKAFTALTAMMVRDGVKSRIAEKRTVFLRKTSSLDDDEALAMAMGYESKPGDKSLAEVFDQYLDEVRVSGGLWRIFEQGKKILILGGLLFTMIGVWLVTLLLPESDNLAILAVGLLMGFLFILPTFLIILMIYRYKIKKGERLRSSST</sequence>
<reference evidence="2 3" key="1">
    <citation type="submission" date="2016-10" db="EMBL/GenBank/DDBJ databases">
        <authorList>
            <person name="de Groot N.N."/>
        </authorList>
    </citation>
    <scope>NUCLEOTIDE SEQUENCE [LARGE SCALE GENOMIC DNA]</scope>
    <source>
        <strain evidence="2">1</strain>
    </source>
</reference>